<reference evidence="4 5" key="1">
    <citation type="submission" date="2014-09" db="EMBL/GenBank/DDBJ databases">
        <title>Sporocytophaga myxococcoides PG-01 genome sequencing.</title>
        <authorList>
            <person name="Liu L."/>
            <person name="Gao P.J."/>
            <person name="Chen G.J."/>
            <person name="Wang L.S."/>
        </authorList>
    </citation>
    <scope>NUCLEOTIDE SEQUENCE [LARGE SCALE GENOMIC DNA]</scope>
    <source>
        <strain evidence="4 5">PG-01</strain>
    </source>
</reference>
<comment type="caution">
    <text evidence="4">The sequence shown here is derived from an EMBL/GenBank/DDBJ whole genome shotgun (WGS) entry which is preliminary data.</text>
</comment>
<evidence type="ECO:0000256" key="3">
    <source>
        <dbReference type="ARBA" id="ARBA00023098"/>
    </source>
</evidence>
<dbReference type="eggNOG" id="COG3124">
    <property type="taxonomic scope" value="Bacteria"/>
</dbReference>
<proteinExistence type="predicted"/>
<dbReference type="Pfam" id="PF04336">
    <property type="entry name" value="ACP_PD"/>
    <property type="match status" value="1"/>
</dbReference>
<keyword evidence="3" id="KW-0443">Lipid metabolism</keyword>
<evidence type="ECO:0000256" key="2">
    <source>
        <dbReference type="ARBA" id="ARBA00022801"/>
    </source>
</evidence>
<dbReference type="PANTHER" id="PTHR38764">
    <property type="entry name" value="ACYL CARRIER PROTEIN PHOSPHODIESTERASE"/>
    <property type="match status" value="1"/>
</dbReference>
<dbReference type="PANTHER" id="PTHR38764:SF1">
    <property type="entry name" value="ACYL CARRIER PROTEIN PHOSPHODIESTERASE"/>
    <property type="match status" value="1"/>
</dbReference>
<organism evidence="4 5">
    <name type="scientific">Sporocytophaga myxococcoides</name>
    <dbReference type="NCBI Taxonomy" id="153721"/>
    <lineage>
        <taxon>Bacteria</taxon>
        <taxon>Pseudomonadati</taxon>
        <taxon>Bacteroidota</taxon>
        <taxon>Cytophagia</taxon>
        <taxon>Cytophagales</taxon>
        <taxon>Cytophagaceae</taxon>
        <taxon>Sporocytophaga</taxon>
    </lineage>
</organism>
<keyword evidence="2" id="KW-0378">Hydrolase</keyword>
<dbReference type="Proteomes" id="UP000030185">
    <property type="component" value="Unassembled WGS sequence"/>
</dbReference>
<dbReference type="EMBL" id="BBLT01000005">
    <property type="protein sequence ID" value="GAL85428.1"/>
    <property type="molecule type" value="Genomic_DNA"/>
</dbReference>
<keyword evidence="5" id="KW-1185">Reference proteome</keyword>
<dbReference type="OrthoDB" id="8442777at2"/>
<dbReference type="GO" id="GO:0008770">
    <property type="term" value="F:[acyl-carrier-protein] phosphodiesterase activity"/>
    <property type="evidence" value="ECO:0007669"/>
    <property type="project" value="InterPro"/>
</dbReference>
<accession>A0A098LH00</accession>
<dbReference type="GO" id="GO:0006633">
    <property type="term" value="P:fatty acid biosynthetic process"/>
    <property type="evidence" value="ECO:0007669"/>
    <property type="project" value="InterPro"/>
</dbReference>
<dbReference type="RefSeq" id="WP_045464115.1">
    <property type="nucleotide sequence ID" value="NZ_BBLT01000005.1"/>
</dbReference>
<dbReference type="InterPro" id="IPR007431">
    <property type="entry name" value="ACP_PD"/>
</dbReference>
<protein>
    <submittedName>
        <fullName evidence="4">Acyl carrier protein phosphodiesterase</fullName>
    </submittedName>
</protein>
<dbReference type="AlphaFoldDB" id="A0A098LH00"/>
<gene>
    <name evidence="4" type="ORF">MYP_2657</name>
</gene>
<keyword evidence="1" id="KW-0444">Lipid biosynthesis</keyword>
<sequence length="202" mass="23868">MNFIINAFKAEESRDKILGVLLSELSKISNYKKFNNDIIEGIFLNKRIKTLAIEHPRMHTSMNRLRLKNKKNNFPIIEVFFDHFLAKNWESFSNEPYDIFAARIHNVLIKNLTVLPNSTISKFPEILSKSWLDNYKTIEGVHTIIRKLTHASRVGVNSEESIFDLMENYSTFQNDFMYFMKDIEKETFVNFEITELQQKIYA</sequence>
<evidence type="ECO:0000256" key="1">
    <source>
        <dbReference type="ARBA" id="ARBA00022516"/>
    </source>
</evidence>
<evidence type="ECO:0000313" key="5">
    <source>
        <dbReference type="Proteomes" id="UP000030185"/>
    </source>
</evidence>
<evidence type="ECO:0000313" key="4">
    <source>
        <dbReference type="EMBL" id="GAL85428.1"/>
    </source>
</evidence>
<name>A0A098LH00_9BACT</name>